<sequence>LPGTACLLEEDGLCYECPQIFINQVSLSFLLPQSLLWLRPPPSPPRPFSRNEI</sequence>
<protein>
    <submittedName>
        <fullName evidence="1">Uncharacterized protein</fullName>
    </submittedName>
</protein>
<keyword evidence="2" id="KW-1185">Reference proteome</keyword>
<dbReference type="Proteomes" id="UP001233172">
    <property type="component" value="Unassembled WGS sequence"/>
</dbReference>
<dbReference type="EMBL" id="JASAOG010000001">
    <property type="protein sequence ID" value="KAK0070058.1"/>
    <property type="molecule type" value="Genomic_DNA"/>
</dbReference>
<gene>
    <name evidence="1" type="ORF">Bpfe_000041</name>
</gene>
<reference evidence="1" key="1">
    <citation type="journal article" date="2023" name="PLoS Negl. Trop. Dis.">
        <title>A genome sequence for Biomphalaria pfeifferi, the major vector snail for the human-infecting parasite Schistosoma mansoni.</title>
        <authorList>
            <person name="Bu L."/>
            <person name="Lu L."/>
            <person name="Laidemitt M.R."/>
            <person name="Zhang S.M."/>
            <person name="Mutuku M."/>
            <person name="Mkoji G."/>
            <person name="Steinauer M."/>
            <person name="Loker E.S."/>
        </authorList>
    </citation>
    <scope>NUCLEOTIDE SEQUENCE</scope>
    <source>
        <strain evidence="1">KasaAsao</strain>
    </source>
</reference>
<evidence type="ECO:0000313" key="2">
    <source>
        <dbReference type="Proteomes" id="UP001233172"/>
    </source>
</evidence>
<organism evidence="1 2">
    <name type="scientific">Biomphalaria pfeifferi</name>
    <name type="common">Bloodfluke planorb</name>
    <name type="synonym">Freshwater snail</name>
    <dbReference type="NCBI Taxonomy" id="112525"/>
    <lineage>
        <taxon>Eukaryota</taxon>
        <taxon>Metazoa</taxon>
        <taxon>Spiralia</taxon>
        <taxon>Lophotrochozoa</taxon>
        <taxon>Mollusca</taxon>
        <taxon>Gastropoda</taxon>
        <taxon>Heterobranchia</taxon>
        <taxon>Euthyneura</taxon>
        <taxon>Panpulmonata</taxon>
        <taxon>Hygrophila</taxon>
        <taxon>Lymnaeoidea</taxon>
        <taxon>Planorbidae</taxon>
        <taxon>Biomphalaria</taxon>
    </lineage>
</organism>
<reference evidence="1" key="2">
    <citation type="submission" date="2023-04" db="EMBL/GenBank/DDBJ databases">
        <authorList>
            <person name="Bu L."/>
            <person name="Lu L."/>
            <person name="Laidemitt M.R."/>
            <person name="Zhang S.M."/>
            <person name="Mutuku M."/>
            <person name="Mkoji G."/>
            <person name="Steinauer M."/>
            <person name="Loker E.S."/>
        </authorList>
    </citation>
    <scope>NUCLEOTIDE SEQUENCE</scope>
    <source>
        <strain evidence="1">KasaAsao</strain>
        <tissue evidence="1">Whole Snail</tissue>
    </source>
</reference>
<accession>A0AAD8CCV4</accession>
<name>A0AAD8CCV4_BIOPF</name>
<dbReference type="AlphaFoldDB" id="A0AAD8CCV4"/>
<proteinExistence type="predicted"/>
<comment type="caution">
    <text evidence="1">The sequence shown here is derived from an EMBL/GenBank/DDBJ whole genome shotgun (WGS) entry which is preliminary data.</text>
</comment>
<evidence type="ECO:0000313" key="1">
    <source>
        <dbReference type="EMBL" id="KAK0070058.1"/>
    </source>
</evidence>
<feature type="non-terminal residue" evidence="1">
    <location>
        <position position="1"/>
    </location>
</feature>